<gene>
    <name evidence="16" type="primary">tar_1</name>
    <name evidence="16" type="ORF">BN1086_01141</name>
</gene>
<evidence type="ECO:0000256" key="6">
    <source>
        <dbReference type="ARBA" id="ARBA00022692"/>
    </source>
</evidence>
<dbReference type="InterPro" id="IPR051310">
    <property type="entry name" value="MCP_chemotaxis"/>
</dbReference>
<name>A0A078LCT2_CITKO</name>
<dbReference type="CDD" id="cd06225">
    <property type="entry name" value="HAMP"/>
    <property type="match status" value="1"/>
</dbReference>
<dbReference type="PATRIC" id="fig|545.12.peg.1134"/>
<dbReference type="PANTHER" id="PTHR43531">
    <property type="entry name" value="PROTEIN ICFG"/>
    <property type="match status" value="1"/>
</dbReference>
<keyword evidence="4" id="KW-0145">Chemotaxis</keyword>
<dbReference type="GO" id="GO:0006935">
    <property type="term" value="P:chemotaxis"/>
    <property type="evidence" value="ECO:0007669"/>
    <property type="project" value="UniProtKB-KW"/>
</dbReference>
<evidence type="ECO:0000256" key="13">
    <source>
        <dbReference type="SAM" id="Phobius"/>
    </source>
</evidence>
<evidence type="ECO:0000256" key="12">
    <source>
        <dbReference type="SAM" id="MobiDB-lite"/>
    </source>
</evidence>
<evidence type="ECO:0000256" key="11">
    <source>
        <dbReference type="PROSITE-ProRule" id="PRU00284"/>
    </source>
</evidence>
<evidence type="ECO:0000256" key="5">
    <source>
        <dbReference type="ARBA" id="ARBA00022519"/>
    </source>
</evidence>
<keyword evidence="2" id="KW-1003">Cell membrane</keyword>
<evidence type="ECO:0000256" key="3">
    <source>
        <dbReference type="ARBA" id="ARBA00022481"/>
    </source>
</evidence>
<reference evidence="16" key="1">
    <citation type="submission" date="2014-06" db="EMBL/GenBank/DDBJ databases">
        <authorList>
            <person name="Urmite Genomes Urmite Genomes"/>
        </authorList>
    </citation>
    <scope>NUCLEOTIDE SEQUENCE</scope>
</reference>
<dbReference type="CDD" id="cd19407">
    <property type="entry name" value="Tar_Tsr_sensor"/>
    <property type="match status" value="1"/>
</dbReference>
<evidence type="ECO:0000313" key="16">
    <source>
        <dbReference type="EMBL" id="CDZ83037.1"/>
    </source>
</evidence>
<keyword evidence="9 11" id="KW-0807">Transducer</keyword>
<keyword evidence="8 13" id="KW-0472">Membrane</keyword>
<evidence type="ECO:0000256" key="4">
    <source>
        <dbReference type="ARBA" id="ARBA00022500"/>
    </source>
</evidence>
<evidence type="ECO:0000256" key="7">
    <source>
        <dbReference type="ARBA" id="ARBA00022989"/>
    </source>
</evidence>
<dbReference type="SMART" id="SM00304">
    <property type="entry name" value="HAMP"/>
    <property type="match status" value="1"/>
</dbReference>
<evidence type="ECO:0000256" key="10">
    <source>
        <dbReference type="ARBA" id="ARBA00029447"/>
    </source>
</evidence>
<evidence type="ECO:0000256" key="2">
    <source>
        <dbReference type="ARBA" id="ARBA00022475"/>
    </source>
</evidence>
<dbReference type="InterPro" id="IPR035440">
    <property type="entry name" value="4HB_MCP_dom_sf"/>
</dbReference>
<dbReference type="Pfam" id="PF00672">
    <property type="entry name" value="HAMP"/>
    <property type="match status" value="1"/>
</dbReference>
<accession>A0A078LCT2</accession>
<keyword evidence="5" id="KW-0997">Cell inner membrane</keyword>
<dbReference type="SUPFAM" id="SSF47170">
    <property type="entry name" value="Aspartate receptor, ligand-binding domain"/>
    <property type="match status" value="1"/>
</dbReference>
<dbReference type="PRINTS" id="PR00260">
    <property type="entry name" value="CHEMTRNSDUCR"/>
</dbReference>
<dbReference type="InterPro" id="IPR004091">
    <property type="entry name" value="Chemotax_Me-accpt_rcpt_Me-site"/>
</dbReference>
<dbReference type="SMART" id="SM00319">
    <property type="entry name" value="TarH"/>
    <property type="match status" value="1"/>
</dbReference>
<dbReference type="SUPFAM" id="SSF58104">
    <property type="entry name" value="Methyl-accepting chemotaxis protein (MCP) signaling domain"/>
    <property type="match status" value="1"/>
</dbReference>
<dbReference type="SMART" id="SM00283">
    <property type="entry name" value="MA"/>
    <property type="match status" value="1"/>
</dbReference>
<evidence type="ECO:0000259" key="14">
    <source>
        <dbReference type="PROSITE" id="PS50111"/>
    </source>
</evidence>
<dbReference type="PROSITE" id="PS50885">
    <property type="entry name" value="HAMP"/>
    <property type="match status" value="1"/>
</dbReference>
<feature type="domain" description="Methyl-accepting transducer" evidence="14">
    <location>
        <begin position="243"/>
        <end position="472"/>
    </location>
</feature>
<dbReference type="EMBL" id="LK931336">
    <property type="protein sequence ID" value="CDZ83037.1"/>
    <property type="molecule type" value="Genomic_DNA"/>
</dbReference>
<dbReference type="InterPro" id="IPR004089">
    <property type="entry name" value="MCPsignal_dom"/>
</dbReference>
<dbReference type="AlphaFoldDB" id="A0A078LCT2"/>
<dbReference type="Pfam" id="PF00015">
    <property type="entry name" value="MCPsignal"/>
    <property type="match status" value="1"/>
</dbReference>
<evidence type="ECO:0000259" key="15">
    <source>
        <dbReference type="PROSITE" id="PS50885"/>
    </source>
</evidence>
<dbReference type="Pfam" id="PF02203">
    <property type="entry name" value="TarH"/>
    <property type="match status" value="1"/>
</dbReference>
<evidence type="ECO:0000256" key="8">
    <source>
        <dbReference type="ARBA" id="ARBA00023136"/>
    </source>
</evidence>
<dbReference type="CDD" id="cd11386">
    <property type="entry name" value="MCP_signal"/>
    <property type="match status" value="1"/>
</dbReference>
<dbReference type="PROSITE" id="PS00538">
    <property type="entry name" value="CHEMOTAXIS_TRANSDUC_1"/>
    <property type="match status" value="1"/>
</dbReference>
<dbReference type="GO" id="GO:0007165">
    <property type="term" value="P:signal transduction"/>
    <property type="evidence" value="ECO:0007669"/>
    <property type="project" value="UniProtKB-KW"/>
</dbReference>
<feature type="domain" description="HAMP" evidence="15">
    <location>
        <begin position="186"/>
        <end position="238"/>
    </location>
</feature>
<dbReference type="Gene3D" id="1.10.287.950">
    <property type="entry name" value="Methyl-accepting chemotaxis protein"/>
    <property type="match status" value="1"/>
</dbReference>
<dbReference type="FunFam" id="1.10.287.950:FF:000001">
    <property type="entry name" value="Methyl-accepting chemotaxis sensory transducer"/>
    <property type="match status" value="1"/>
</dbReference>
<dbReference type="GO" id="GO:0005886">
    <property type="term" value="C:plasma membrane"/>
    <property type="evidence" value="ECO:0007669"/>
    <property type="project" value="UniProtKB-SubCell"/>
</dbReference>
<keyword evidence="7 13" id="KW-1133">Transmembrane helix</keyword>
<protein>
    <submittedName>
        <fullName evidence="16">Methyl-accepting chemotaxis protein II (Aspartate chemoreceptor protein)</fullName>
    </submittedName>
</protein>
<comment type="similarity">
    <text evidence="10">Belongs to the methyl-accepting chemotaxis (MCP) protein family.</text>
</comment>
<sequence>MFSSLQQNQQSFVISNDLRQQQSELTSTWDLMLQTRINLSRSSARMMMDASNQQSSAKNDLLKNAKSTLEQAATHYANFKNINPLPEMAEASGNVDEKYQQYHAALAELVQFLENGNMDAYFAQPTQGMQNALGEALGKYAGVSEKLYSKAFDESARDYHFAQWQLGILAVVLVLILVVVWYGIRHTLLNPLARVIAHIRDIASGNLTNTLTVSGRNEIGELAGTVDHMQRSLIETVTQVREGSDAIYSGTSEIATGNTDLSSRTEQQASALEETAASMEQLTATVKQNADNARQASHLAQSASDTAQHGGKVVDGVVNTMHEIADSSKKIADIISVIDGIAFQTNILALNAAVEAARAGEQGRGFAVVAGEVRNLASRSAQAAKEIKALIEDSVSRVDTGSVLVESAGETMRDIVNAVTRVTDIMGEIASASDEQSRGIDQVALAVSEMDRVTQQNASLVQESAAAAAALEEQASRLTMAVSAFRLASRPLTVKTDLNTTAAAPRTAQPRQLATEQDTHWETF</sequence>
<evidence type="ECO:0000256" key="1">
    <source>
        <dbReference type="ARBA" id="ARBA00004429"/>
    </source>
</evidence>
<keyword evidence="16" id="KW-0675">Receptor</keyword>
<dbReference type="InterPro" id="IPR004090">
    <property type="entry name" value="Chemotax_Me-accpt_rcpt"/>
</dbReference>
<feature type="region of interest" description="Disordered" evidence="12">
    <location>
        <begin position="504"/>
        <end position="524"/>
    </location>
</feature>
<dbReference type="Gene3D" id="1.20.120.30">
    <property type="entry name" value="Aspartate receptor, ligand-binding domain"/>
    <property type="match status" value="1"/>
</dbReference>
<dbReference type="InterPro" id="IPR003122">
    <property type="entry name" value="Tar_rcpt_lig-bd"/>
</dbReference>
<dbReference type="NCBIfam" id="NF011622">
    <property type="entry name" value="PRK15048.1"/>
    <property type="match status" value="1"/>
</dbReference>
<dbReference type="PROSITE" id="PS50111">
    <property type="entry name" value="CHEMOTAXIS_TRANSDUC_2"/>
    <property type="match status" value="1"/>
</dbReference>
<dbReference type="PANTHER" id="PTHR43531:SF16">
    <property type="entry name" value="METHYL-ACCEPTING CHEMOTAXIS PROTEIN II"/>
    <property type="match status" value="1"/>
</dbReference>
<keyword evidence="3" id="KW-0488">Methylation</keyword>
<comment type="subcellular location">
    <subcellularLocation>
        <location evidence="1">Cell inner membrane</location>
        <topology evidence="1">Multi-pass membrane protein</topology>
    </subcellularLocation>
</comment>
<organism evidence="16">
    <name type="scientific">Citrobacter koseri</name>
    <name type="common">Citrobacter diversus</name>
    <dbReference type="NCBI Taxonomy" id="545"/>
    <lineage>
        <taxon>Bacteria</taxon>
        <taxon>Pseudomonadati</taxon>
        <taxon>Pseudomonadota</taxon>
        <taxon>Gammaproteobacteria</taxon>
        <taxon>Enterobacterales</taxon>
        <taxon>Enterobacteriaceae</taxon>
        <taxon>Citrobacter</taxon>
    </lineage>
</organism>
<proteinExistence type="inferred from homology"/>
<dbReference type="GO" id="GO:0004888">
    <property type="term" value="F:transmembrane signaling receptor activity"/>
    <property type="evidence" value="ECO:0007669"/>
    <property type="project" value="InterPro"/>
</dbReference>
<evidence type="ECO:0000256" key="9">
    <source>
        <dbReference type="ARBA" id="ARBA00023224"/>
    </source>
</evidence>
<keyword evidence="6 13" id="KW-0812">Transmembrane</keyword>
<feature type="transmembrane region" description="Helical" evidence="13">
    <location>
        <begin position="166"/>
        <end position="184"/>
    </location>
</feature>
<dbReference type="InterPro" id="IPR003660">
    <property type="entry name" value="HAMP_dom"/>
</dbReference>